<dbReference type="InterPro" id="IPR010065">
    <property type="entry name" value="AA_ABC_transptr_permease_3TM"/>
</dbReference>
<feature type="transmembrane region" description="Helical" evidence="8">
    <location>
        <begin position="52"/>
        <end position="76"/>
    </location>
</feature>
<dbReference type="InterPro" id="IPR035906">
    <property type="entry name" value="MetI-like_sf"/>
</dbReference>
<evidence type="ECO:0000256" key="1">
    <source>
        <dbReference type="ARBA" id="ARBA00004429"/>
    </source>
</evidence>
<evidence type="ECO:0000313" key="10">
    <source>
        <dbReference type="EMBL" id="MCW3474593.1"/>
    </source>
</evidence>
<keyword evidence="11" id="KW-1185">Reference proteome</keyword>
<evidence type="ECO:0000256" key="6">
    <source>
        <dbReference type="ARBA" id="ARBA00022989"/>
    </source>
</evidence>
<dbReference type="Gene3D" id="1.10.3720.10">
    <property type="entry name" value="MetI-like"/>
    <property type="match status" value="1"/>
</dbReference>
<organism evidence="10 11">
    <name type="scientific">Limobrevibacterium gyesilva</name>
    <dbReference type="NCBI Taxonomy" id="2991712"/>
    <lineage>
        <taxon>Bacteria</taxon>
        <taxon>Pseudomonadati</taxon>
        <taxon>Pseudomonadota</taxon>
        <taxon>Alphaproteobacteria</taxon>
        <taxon>Acetobacterales</taxon>
        <taxon>Acetobacteraceae</taxon>
        <taxon>Limobrevibacterium</taxon>
    </lineage>
</organism>
<dbReference type="Pfam" id="PF00528">
    <property type="entry name" value="BPD_transp_1"/>
    <property type="match status" value="1"/>
</dbReference>
<dbReference type="CDD" id="cd06261">
    <property type="entry name" value="TM_PBP2"/>
    <property type="match status" value="1"/>
</dbReference>
<comment type="caution">
    <text evidence="10">The sequence shown here is derived from an EMBL/GenBank/DDBJ whole genome shotgun (WGS) entry which is preliminary data.</text>
</comment>
<dbReference type="PANTHER" id="PTHR30614">
    <property type="entry name" value="MEMBRANE COMPONENT OF AMINO ACID ABC TRANSPORTER"/>
    <property type="match status" value="1"/>
</dbReference>
<gene>
    <name evidence="10" type="ORF">OL599_08340</name>
</gene>
<evidence type="ECO:0000256" key="7">
    <source>
        <dbReference type="ARBA" id="ARBA00023136"/>
    </source>
</evidence>
<keyword evidence="5 8" id="KW-0812">Transmembrane</keyword>
<dbReference type="EMBL" id="JAPDNT010000004">
    <property type="protein sequence ID" value="MCW3474593.1"/>
    <property type="molecule type" value="Genomic_DNA"/>
</dbReference>
<evidence type="ECO:0000259" key="9">
    <source>
        <dbReference type="PROSITE" id="PS50928"/>
    </source>
</evidence>
<protein>
    <submittedName>
        <fullName evidence="10">Amino acid ABC transporter permease</fullName>
    </submittedName>
</protein>
<keyword evidence="4" id="KW-1003">Cell membrane</keyword>
<dbReference type="GO" id="GO:0006865">
    <property type="term" value="P:amino acid transport"/>
    <property type="evidence" value="ECO:0007669"/>
    <property type="project" value="TreeGrafter"/>
</dbReference>
<keyword evidence="7 8" id="KW-0472">Membrane</keyword>
<evidence type="ECO:0000256" key="2">
    <source>
        <dbReference type="ARBA" id="ARBA00010072"/>
    </source>
</evidence>
<name>A0AA41YQ61_9PROT</name>
<dbReference type="RefSeq" id="WP_264713234.1">
    <property type="nucleotide sequence ID" value="NZ_JAPDNT010000004.1"/>
</dbReference>
<dbReference type="PROSITE" id="PS50928">
    <property type="entry name" value="ABC_TM1"/>
    <property type="match status" value="1"/>
</dbReference>
<comment type="subcellular location">
    <subcellularLocation>
        <location evidence="1">Cell inner membrane</location>
        <topology evidence="1">Multi-pass membrane protein</topology>
    </subcellularLocation>
    <subcellularLocation>
        <location evidence="8">Cell membrane</location>
        <topology evidence="8">Multi-pass membrane protein</topology>
    </subcellularLocation>
</comment>
<sequence length="218" mass="23830">MFATGSVWDYWRVFVNGLVLTVELSFIALVLGFVLGMVIGLGRTYGPHPVRLACLVFTESFRSIPPLLLFFGAFYGLSYTTGVTLSPFQASVIAMVLEASAFISEVVRAAFRSVDRGQWDAARALGLRFWPALRTIIGPQAIRVLIPPTIGVYVAVLKDSSFASIVGLVELTRAGLLVRETVGDSLTVFLLLSGIYFVINFTISSGALALERRFRFAH</sequence>
<dbReference type="AlphaFoldDB" id="A0AA41YQ61"/>
<evidence type="ECO:0000256" key="8">
    <source>
        <dbReference type="RuleBase" id="RU363032"/>
    </source>
</evidence>
<evidence type="ECO:0000313" key="11">
    <source>
        <dbReference type="Proteomes" id="UP001165679"/>
    </source>
</evidence>
<evidence type="ECO:0000256" key="3">
    <source>
        <dbReference type="ARBA" id="ARBA00022448"/>
    </source>
</evidence>
<dbReference type="SUPFAM" id="SSF161098">
    <property type="entry name" value="MetI-like"/>
    <property type="match status" value="1"/>
</dbReference>
<feature type="transmembrane region" description="Helical" evidence="8">
    <location>
        <begin position="20"/>
        <end position="40"/>
    </location>
</feature>
<dbReference type="GO" id="GO:0022857">
    <property type="term" value="F:transmembrane transporter activity"/>
    <property type="evidence" value="ECO:0007669"/>
    <property type="project" value="InterPro"/>
</dbReference>
<reference evidence="10" key="2">
    <citation type="submission" date="2022-10" db="EMBL/GenBank/DDBJ databases">
        <authorList>
            <person name="Trinh H.N."/>
        </authorList>
    </citation>
    <scope>NUCLEOTIDE SEQUENCE</scope>
    <source>
        <strain evidence="10">RN2-1</strain>
    </source>
</reference>
<dbReference type="PANTHER" id="PTHR30614:SF34">
    <property type="entry name" value="BLR6398 PROTEIN"/>
    <property type="match status" value="1"/>
</dbReference>
<feature type="domain" description="ABC transmembrane type-1" evidence="9">
    <location>
        <begin position="18"/>
        <end position="207"/>
    </location>
</feature>
<dbReference type="InterPro" id="IPR000515">
    <property type="entry name" value="MetI-like"/>
</dbReference>
<comment type="similarity">
    <text evidence="2">Belongs to the binding-protein-dependent transport system permease family. HisMQ subfamily.</text>
</comment>
<dbReference type="InterPro" id="IPR043429">
    <property type="entry name" value="ArtM/GltK/GlnP/TcyL/YhdX-like"/>
</dbReference>
<accession>A0AA41YQ61</accession>
<evidence type="ECO:0000256" key="5">
    <source>
        <dbReference type="ARBA" id="ARBA00022692"/>
    </source>
</evidence>
<keyword evidence="6 8" id="KW-1133">Transmembrane helix</keyword>
<dbReference type="Proteomes" id="UP001165679">
    <property type="component" value="Unassembled WGS sequence"/>
</dbReference>
<evidence type="ECO:0000256" key="4">
    <source>
        <dbReference type="ARBA" id="ARBA00022475"/>
    </source>
</evidence>
<reference evidence="10" key="1">
    <citation type="submission" date="2022-09" db="EMBL/GenBank/DDBJ databases">
        <title>Rhodovastum sp. nov. RN2-1 isolated from soil in Seongnam, South Korea.</title>
        <authorList>
            <person name="Le N.T."/>
        </authorList>
    </citation>
    <scope>NUCLEOTIDE SEQUENCE</scope>
    <source>
        <strain evidence="10">RN2-1</strain>
    </source>
</reference>
<feature type="transmembrane region" description="Helical" evidence="8">
    <location>
        <begin position="186"/>
        <end position="210"/>
    </location>
</feature>
<dbReference type="NCBIfam" id="TIGR01726">
    <property type="entry name" value="HEQRo_perm_3TM"/>
    <property type="match status" value="1"/>
</dbReference>
<proteinExistence type="inferred from homology"/>
<dbReference type="GO" id="GO:0043190">
    <property type="term" value="C:ATP-binding cassette (ABC) transporter complex"/>
    <property type="evidence" value="ECO:0007669"/>
    <property type="project" value="InterPro"/>
</dbReference>
<keyword evidence="3 8" id="KW-0813">Transport</keyword>